<evidence type="ECO:0000313" key="1">
    <source>
        <dbReference type="EMBL" id="AJI53711.1"/>
    </source>
</evidence>
<reference evidence="1 2" key="1">
    <citation type="journal article" date="2015" name="Genome Announc.">
        <title>Genome sequencing of 18 francisella strains to aid in assay development and testing.</title>
        <authorList>
            <person name="Johnson S.L."/>
            <person name="Daligault H.E."/>
            <person name="Davenport K.W."/>
            <person name="Coyne S.R."/>
            <person name="Frey K.G."/>
            <person name="Koroleva G.I."/>
            <person name="Broomall S.M."/>
            <person name="Bishop-Lilly K.A."/>
            <person name="Bruce D.C."/>
            <person name="Chertkov O."/>
            <person name="Freitas T."/>
            <person name="Jaissle J."/>
            <person name="Ladner J.T."/>
            <person name="Rosenzweig C.N."/>
            <person name="Gibbons H.S."/>
            <person name="Palacios G.F."/>
            <person name="Redden C.L."/>
            <person name="Xu Y."/>
            <person name="Minogue T.D."/>
            <person name="Chain P.S."/>
        </authorList>
    </citation>
    <scope>NUCLEOTIDE SEQUENCE [LARGE SCALE GENOMIC DNA]</scope>
    <source>
        <strain evidence="1 2">GA01-2794</strain>
    </source>
</reference>
<dbReference type="SUPFAM" id="SSF52540">
    <property type="entry name" value="P-loop containing nucleoside triphosphate hydrolases"/>
    <property type="match status" value="1"/>
</dbReference>
<protein>
    <submittedName>
        <fullName evidence="1">AAA domain protein</fullName>
    </submittedName>
</protein>
<dbReference type="Pfam" id="PF13481">
    <property type="entry name" value="AAA_25"/>
    <property type="match status" value="1"/>
</dbReference>
<dbReference type="EMBL" id="CP009440">
    <property type="protein sequence ID" value="AJI53711.1"/>
    <property type="molecule type" value="Genomic_DNA"/>
</dbReference>
<organism evidence="1 2">
    <name type="scientific">Francisella philomiragia</name>
    <dbReference type="NCBI Taxonomy" id="28110"/>
    <lineage>
        <taxon>Bacteria</taxon>
        <taxon>Pseudomonadati</taxon>
        <taxon>Pseudomonadota</taxon>
        <taxon>Gammaproteobacteria</taxon>
        <taxon>Thiotrichales</taxon>
        <taxon>Francisellaceae</taxon>
        <taxon>Francisella</taxon>
    </lineage>
</organism>
<dbReference type="OrthoDB" id="34187at2"/>
<proteinExistence type="predicted"/>
<accession>A0A0B6D497</accession>
<name>A0A0B6D497_9GAMM</name>
<dbReference type="RefSeq" id="WP_080774909.1">
    <property type="nucleotide sequence ID" value="NZ_CP009440.1"/>
</dbReference>
<dbReference type="KEGG" id="fpz:LA55_851"/>
<dbReference type="Gene3D" id="3.40.50.300">
    <property type="entry name" value="P-loop containing nucleotide triphosphate hydrolases"/>
    <property type="match status" value="1"/>
</dbReference>
<evidence type="ECO:0000313" key="2">
    <source>
        <dbReference type="Proteomes" id="UP000031830"/>
    </source>
</evidence>
<dbReference type="AlphaFoldDB" id="A0A0B6D497"/>
<dbReference type="Proteomes" id="UP000031830">
    <property type="component" value="Chromosome"/>
</dbReference>
<gene>
    <name evidence="1" type="ORF">LA55_851</name>
</gene>
<dbReference type="InterPro" id="IPR027417">
    <property type="entry name" value="P-loop_NTPase"/>
</dbReference>
<sequence length="398" mass="45266">MLNKNSDQQFDINNLSSIFINEAESVNWTLDKINELTNKFNQGAISDSKYKKMKQSHLDMLNFFIKNSIKKNLTDENTDVVESIDQSIGFFEFCNIVSSAYKEIQNQVASKKVQALSWDEVVAKDLRSKEFLLKPIIKEKDLIMVYAERGVGKTHLSTGIAWAISTGTSFLSWEANRSVNTLFVDGEMPLVSIRDRLMNLSNGLSNSQFKIVSHDTLLADQVMPDLSTVEGQESLEDLVDWADFIVLDNLATLCRSGRENTTEAWRITQDWLLNLRAKGKTILLVDHAGKNGTNRGSSAKQDVLDTVLCLKHPSDYEYEQGARFIVKIEKNRNGEKIEDIEVHLVNGHWNISTAKQSRDERIIEMYQSDMTQRDIAHEMDCSLGLVSKVIKVYKQNKK</sequence>